<reference evidence="1" key="1">
    <citation type="submission" date="2021-02" db="EMBL/GenBank/DDBJ databases">
        <authorList>
            <person name="Nowell W R."/>
        </authorList>
    </citation>
    <scope>NUCLEOTIDE SEQUENCE</scope>
</reference>
<dbReference type="Proteomes" id="UP000681722">
    <property type="component" value="Unassembled WGS sequence"/>
</dbReference>
<organism evidence="1 3">
    <name type="scientific">Didymodactylos carnosus</name>
    <dbReference type="NCBI Taxonomy" id="1234261"/>
    <lineage>
        <taxon>Eukaryota</taxon>
        <taxon>Metazoa</taxon>
        <taxon>Spiralia</taxon>
        <taxon>Gnathifera</taxon>
        <taxon>Rotifera</taxon>
        <taxon>Eurotatoria</taxon>
        <taxon>Bdelloidea</taxon>
        <taxon>Philodinida</taxon>
        <taxon>Philodinidae</taxon>
        <taxon>Didymodactylos</taxon>
    </lineage>
</organism>
<dbReference type="EMBL" id="CAJNOQ010023133">
    <property type="protein sequence ID" value="CAF1510861.1"/>
    <property type="molecule type" value="Genomic_DNA"/>
</dbReference>
<proteinExistence type="predicted"/>
<accession>A0A815TUQ8</accession>
<dbReference type="AlphaFoldDB" id="A0A815TUQ8"/>
<protein>
    <submittedName>
        <fullName evidence="1">Uncharacterized protein</fullName>
    </submittedName>
</protein>
<dbReference type="Proteomes" id="UP000663829">
    <property type="component" value="Unassembled WGS sequence"/>
</dbReference>
<keyword evidence="3" id="KW-1185">Reference proteome</keyword>
<evidence type="ECO:0000313" key="1">
    <source>
        <dbReference type="EMBL" id="CAF1510861.1"/>
    </source>
</evidence>
<sequence length="270" mass="32097">MLRDEKNVLNEEIYITELNKRYKLVHVNLMYLLDYQLDDCISTKYADISNMVYTVYHVKYEAYQVKAVVNTLKSHKADGDKPDLFPLVDLKKLISDYCSNPYYDTEASLHTVKPFNDFITMELQKKHGHDGAEVQNQKLLNRKRFQEAWMIYMTALFEFFISTEKPVKFEIPFNISDKDGRNDYFDRKFENWQQKFTIFWTAHKTWHNCGAECSICLVLDGFQKCDIIICKWINEITWSEELGEITWGCGHRPKDEPHPQGHKYWVTKQS</sequence>
<evidence type="ECO:0000313" key="2">
    <source>
        <dbReference type="EMBL" id="CAF4371560.1"/>
    </source>
</evidence>
<gene>
    <name evidence="1" type="ORF">GPM918_LOCUS37107</name>
    <name evidence="2" type="ORF">SRO942_LOCUS37863</name>
</gene>
<comment type="caution">
    <text evidence="1">The sequence shown here is derived from an EMBL/GenBank/DDBJ whole genome shotgun (WGS) entry which is preliminary data.</text>
</comment>
<name>A0A815TUQ8_9BILA</name>
<dbReference type="EMBL" id="CAJOBC010088669">
    <property type="protein sequence ID" value="CAF4371560.1"/>
    <property type="molecule type" value="Genomic_DNA"/>
</dbReference>
<evidence type="ECO:0000313" key="3">
    <source>
        <dbReference type="Proteomes" id="UP000663829"/>
    </source>
</evidence>